<protein>
    <recommendedName>
        <fullName evidence="4">DUF2158 domain-containing protein</fullName>
    </recommendedName>
</protein>
<gene>
    <name evidence="2" type="ORF">GK091_15710</name>
</gene>
<dbReference type="Proteomes" id="UP000477386">
    <property type="component" value="Unassembled WGS sequence"/>
</dbReference>
<sequence>MKSPVIKPGDRVSVTKLVKGHVRGTYKATVIHWTDGGKLIVQPDKASESKKTVSADNCKKISL</sequence>
<dbReference type="EMBL" id="JAAGNZ010000001">
    <property type="protein sequence ID" value="NEU68338.1"/>
    <property type="molecule type" value="Genomic_DNA"/>
</dbReference>
<feature type="compositionally biased region" description="Basic and acidic residues" evidence="1">
    <location>
        <begin position="45"/>
        <end position="63"/>
    </location>
</feature>
<dbReference type="AlphaFoldDB" id="A0A6M0IJA0"/>
<reference evidence="2 3" key="1">
    <citation type="submission" date="2020-02" db="EMBL/GenBank/DDBJ databases">
        <title>Draft genome sequence of two Spirosoma agri KCTC 52727 and Spirosoma terrae KCTC 52035.</title>
        <authorList>
            <person name="Rojas J."/>
            <person name="Ambika Manirajan B."/>
            <person name="Ratering S."/>
            <person name="Suarez C."/>
            <person name="Schnell S."/>
        </authorList>
    </citation>
    <scope>NUCLEOTIDE SEQUENCE [LARGE SCALE GENOMIC DNA]</scope>
    <source>
        <strain evidence="2 3">KCTC 52727</strain>
    </source>
</reference>
<proteinExistence type="predicted"/>
<evidence type="ECO:0000313" key="2">
    <source>
        <dbReference type="EMBL" id="NEU68338.1"/>
    </source>
</evidence>
<keyword evidence="3" id="KW-1185">Reference proteome</keyword>
<dbReference type="RefSeq" id="WP_164040088.1">
    <property type="nucleotide sequence ID" value="NZ_JAAGNZ010000001.1"/>
</dbReference>
<evidence type="ECO:0000256" key="1">
    <source>
        <dbReference type="SAM" id="MobiDB-lite"/>
    </source>
</evidence>
<accession>A0A6M0IJA0</accession>
<comment type="caution">
    <text evidence="2">The sequence shown here is derived from an EMBL/GenBank/DDBJ whole genome shotgun (WGS) entry which is preliminary data.</text>
</comment>
<evidence type="ECO:0008006" key="4">
    <source>
        <dbReference type="Google" id="ProtNLM"/>
    </source>
</evidence>
<organism evidence="2 3">
    <name type="scientific">Spirosoma agri</name>
    <dbReference type="NCBI Taxonomy" id="1987381"/>
    <lineage>
        <taxon>Bacteria</taxon>
        <taxon>Pseudomonadati</taxon>
        <taxon>Bacteroidota</taxon>
        <taxon>Cytophagia</taxon>
        <taxon>Cytophagales</taxon>
        <taxon>Cytophagaceae</taxon>
        <taxon>Spirosoma</taxon>
    </lineage>
</organism>
<name>A0A6M0IJA0_9BACT</name>
<evidence type="ECO:0000313" key="3">
    <source>
        <dbReference type="Proteomes" id="UP000477386"/>
    </source>
</evidence>
<feature type="region of interest" description="Disordered" evidence="1">
    <location>
        <begin position="44"/>
        <end position="63"/>
    </location>
</feature>